<evidence type="ECO:0000256" key="1">
    <source>
        <dbReference type="ARBA" id="ARBA00022490"/>
    </source>
</evidence>
<comment type="domain">
    <text evidence="5">The PRC barrel domain binds ribosomal protein uS19.</text>
</comment>
<dbReference type="GO" id="GO:0006364">
    <property type="term" value="P:rRNA processing"/>
    <property type="evidence" value="ECO:0007669"/>
    <property type="project" value="UniProtKB-UniRule"/>
</dbReference>
<dbReference type="AlphaFoldDB" id="A0A9D1GA74"/>
<evidence type="ECO:0000313" key="7">
    <source>
        <dbReference type="EMBL" id="HIT37290.1"/>
    </source>
</evidence>
<evidence type="ECO:0000256" key="2">
    <source>
        <dbReference type="ARBA" id="ARBA00022517"/>
    </source>
</evidence>
<evidence type="ECO:0000256" key="4">
    <source>
        <dbReference type="ARBA" id="ARBA00023186"/>
    </source>
</evidence>
<comment type="function">
    <text evidence="5">An accessory protein needed during the final step in the assembly of 30S ribosomal subunit, possibly for assembly of the head region. Essential for efficient processing of 16S rRNA. May be needed both before and after RbfA during the maturation of 16S rRNA. It has affinity for free ribosomal 30S subunits but not for 70S ribosomes.</text>
</comment>
<feature type="domain" description="RimM N-terminal" evidence="6">
    <location>
        <begin position="6"/>
        <end position="85"/>
    </location>
</feature>
<protein>
    <recommendedName>
        <fullName evidence="5">Ribosome maturation factor RimM</fullName>
    </recommendedName>
</protein>
<keyword evidence="1 5" id="KW-0963">Cytoplasm</keyword>
<dbReference type="SUPFAM" id="SSF50447">
    <property type="entry name" value="Translation proteins"/>
    <property type="match status" value="1"/>
</dbReference>
<proteinExistence type="inferred from homology"/>
<dbReference type="InterPro" id="IPR011961">
    <property type="entry name" value="RimM"/>
</dbReference>
<dbReference type="Gene3D" id="2.40.30.60">
    <property type="entry name" value="RimM"/>
    <property type="match status" value="1"/>
</dbReference>
<evidence type="ECO:0000259" key="6">
    <source>
        <dbReference type="Pfam" id="PF01782"/>
    </source>
</evidence>
<gene>
    <name evidence="5 7" type="primary">rimM</name>
    <name evidence="7" type="ORF">IAB59_02270</name>
</gene>
<dbReference type="GO" id="GO:0005840">
    <property type="term" value="C:ribosome"/>
    <property type="evidence" value="ECO:0007669"/>
    <property type="project" value="InterPro"/>
</dbReference>
<dbReference type="InterPro" id="IPR011033">
    <property type="entry name" value="PRC_barrel-like_sf"/>
</dbReference>
<dbReference type="InterPro" id="IPR009000">
    <property type="entry name" value="Transl_B-barrel_sf"/>
</dbReference>
<evidence type="ECO:0000256" key="5">
    <source>
        <dbReference type="HAMAP-Rule" id="MF_00014"/>
    </source>
</evidence>
<dbReference type="NCBIfam" id="TIGR02273">
    <property type="entry name" value="16S_RimM"/>
    <property type="match status" value="1"/>
</dbReference>
<dbReference type="PANTHER" id="PTHR33692">
    <property type="entry name" value="RIBOSOME MATURATION FACTOR RIMM"/>
    <property type="match status" value="1"/>
</dbReference>
<dbReference type="SUPFAM" id="SSF50346">
    <property type="entry name" value="PRC-barrel domain"/>
    <property type="match status" value="1"/>
</dbReference>
<dbReference type="InterPro" id="IPR036976">
    <property type="entry name" value="RimM_N_sf"/>
</dbReference>
<comment type="subunit">
    <text evidence="5">Binds ribosomal protein uS19.</text>
</comment>
<name>A0A9D1GA74_9FIRM</name>
<sequence>MTKLYIGKIVNTHGIKGELRIKDNLTINQKNEIFKIGSNLIIDEKSYKITSYRVHKDYDMVIFDGFNNINDVLFLKGKKVYKSKDEINLSNEDILDSELITYKVITTEGRGGKILDIEETGNNYKILRLLINNKELLVPYHKDFVKVDSNKKEVLVRLLEEL</sequence>
<dbReference type="PANTHER" id="PTHR33692:SF1">
    <property type="entry name" value="RIBOSOME MATURATION FACTOR RIMM"/>
    <property type="match status" value="1"/>
</dbReference>
<dbReference type="HAMAP" id="MF_00014">
    <property type="entry name" value="Ribosome_mat_RimM"/>
    <property type="match status" value="1"/>
</dbReference>
<dbReference type="GO" id="GO:0042274">
    <property type="term" value="P:ribosomal small subunit biogenesis"/>
    <property type="evidence" value="ECO:0007669"/>
    <property type="project" value="UniProtKB-UniRule"/>
</dbReference>
<dbReference type="Gene3D" id="2.30.30.240">
    <property type="entry name" value="PRC-barrel domain"/>
    <property type="match status" value="1"/>
</dbReference>
<dbReference type="Pfam" id="PF01782">
    <property type="entry name" value="RimM"/>
    <property type="match status" value="1"/>
</dbReference>
<dbReference type="GO" id="GO:0043022">
    <property type="term" value="F:ribosome binding"/>
    <property type="evidence" value="ECO:0007669"/>
    <property type="project" value="InterPro"/>
</dbReference>
<comment type="subcellular location">
    <subcellularLocation>
        <location evidence="5">Cytoplasm</location>
    </subcellularLocation>
</comment>
<comment type="caution">
    <text evidence="7">The sequence shown here is derived from an EMBL/GenBank/DDBJ whole genome shotgun (WGS) entry which is preliminary data.</text>
</comment>
<dbReference type="EMBL" id="DVKQ01000028">
    <property type="protein sequence ID" value="HIT37290.1"/>
    <property type="molecule type" value="Genomic_DNA"/>
</dbReference>
<keyword evidence="4 5" id="KW-0143">Chaperone</keyword>
<reference evidence="7" key="1">
    <citation type="submission" date="2020-10" db="EMBL/GenBank/DDBJ databases">
        <authorList>
            <person name="Gilroy R."/>
        </authorList>
    </citation>
    <scope>NUCLEOTIDE SEQUENCE</scope>
    <source>
        <strain evidence="7">CHK195-26880</strain>
    </source>
</reference>
<dbReference type="GO" id="GO:0005737">
    <property type="term" value="C:cytoplasm"/>
    <property type="evidence" value="ECO:0007669"/>
    <property type="project" value="UniProtKB-SubCell"/>
</dbReference>
<keyword evidence="3 5" id="KW-0698">rRNA processing</keyword>
<accession>A0A9D1GA74</accession>
<dbReference type="InterPro" id="IPR002676">
    <property type="entry name" value="RimM_N"/>
</dbReference>
<organism evidence="7 8">
    <name type="scientific">Candidatus Onthousia faecipullorum</name>
    <dbReference type="NCBI Taxonomy" id="2840887"/>
    <lineage>
        <taxon>Bacteria</taxon>
        <taxon>Bacillati</taxon>
        <taxon>Bacillota</taxon>
        <taxon>Bacilli</taxon>
        <taxon>Candidatus Onthousia</taxon>
    </lineage>
</organism>
<evidence type="ECO:0000313" key="8">
    <source>
        <dbReference type="Proteomes" id="UP000886833"/>
    </source>
</evidence>
<reference evidence="7" key="2">
    <citation type="journal article" date="2021" name="PeerJ">
        <title>Extensive microbial diversity within the chicken gut microbiome revealed by metagenomics and culture.</title>
        <authorList>
            <person name="Gilroy R."/>
            <person name="Ravi A."/>
            <person name="Getino M."/>
            <person name="Pursley I."/>
            <person name="Horton D.L."/>
            <person name="Alikhan N.F."/>
            <person name="Baker D."/>
            <person name="Gharbi K."/>
            <person name="Hall N."/>
            <person name="Watson M."/>
            <person name="Adriaenssens E.M."/>
            <person name="Foster-Nyarko E."/>
            <person name="Jarju S."/>
            <person name="Secka A."/>
            <person name="Antonio M."/>
            <person name="Oren A."/>
            <person name="Chaudhuri R.R."/>
            <person name="La Ragione R."/>
            <person name="Hildebrand F."/>
            <person name="Pallen M.J."/>
        </authorList>
    </citation>
    <scope>NUCLEOTIDE SEQUENCE</scope>
    <source>
        <strain evidence="7">CHK195-26880</strain>
    </source>
</reference>
<dbReference type="Proteomes" id="UP000886833">
    <property type="component" value="Unassembled WGS sequence"/>
</dbReference>
<comment type="similarity">
    <text evidence="5">Belongs to the RimM family.</text>
</comment>
<keyword evidence="2 5" id="KW-0690">Ribosome biogenesis</keyword>
<evidence type="ECO:0000256" key="3">
    <source>
        <dbReference type="ARBA" id="ARBA00022552"/>
    </source>
</evidence>